<dbReference type="Proteomes" id="UP000053480">
    <property type="component" value="Unassembled WGS sequence"/>
</dbReference>
<evidence type="ECO:0000313" key="1">
    <source>
        <dbReference type="EMBL" id="MEW9492139.1"/>
    </source>
</evidence>
<sequence>MELTITLSGNPQNPDVILGKEKRKAIELYARGPLMAFLISIPHCIYLASTQLAESKKEDAELKVVARYKLNPIAMLAGNYVFERIVVEICAAKCDEEFAKWIAEGVKENCPIYQSMKEKMEITYEVE</sequence>
<reference evidence="1" key="1">
    <citation type="submission" date="2024-07" db="EMBL/GenBank/DDBJ databases">
        <title>Metagenome and Metagenome-Assembled Genomes of Archaea from a hot spring from the geothermal field of Los Azufres, Mexico.</title>
        <authorList>
            <person name="Marin-Paredes R."/>
            <person name="Martinez-Romero E."/>
            <person name="Servin-Garciduenas L.E."/>
        </authorList>
    </citation>
    <scope>NUCLEOTIDE SEQUENCE</scope>
    <source>
        <strain evidence="1">AZ1-454</strain>
    </source>
</reference>
<organism evidence="1 2">
    <name type="scientific">Candidatus Aramenus sulfurataquae</name>
    <dbReference type="NCBI Taxonomy" id="1326980"/>
    <lineage>
        <taxon>Archaea</taxon>
        <taxon>Thermoproteota</taxon>
        <taxon>Thermoprotei</taxon>
        <taxon>Sulfolobales</taxon>
        <taxon>Sulfolobaceae</taxon>
        <taxon>Candidatus Aramenus</taxon>
    </lineage>
</organism>
<proteinExistence type="predicted"/>
<gene>
    <name evidence="1" type="ORF">TQ35_0008080</name>
</gene>
<comment type="caution">
    <text evidence="1">The sequence shown here is derived from an EMBL/GenBank/DDBJ whole genome shotgun (WGS) entry which is preliminary data.</text>
</comment>
<dbReference type="EMBL" id="JZWS03000013">
    <property type="protein sequence ID" value="MEW9492139.1"/>
    <property type="molecule type" value="Genomic_DNA"/>
</dbReference>
<evidence type="ECO:0000313" key="2">
    <source>
        <dbReference type="Proteomes" id="UP000053480"/>
    </source>
</evidence>
<protein>
    <submittedName>
        <fullName evidence="1">OsmC family protein</fullName>
    </submittedName>
</protein>
<accession>A0ACC6TQR1</accession>
<name>A0ACC6TQR1_9CREN</name>